<organism evidence="2 3">
    <name type="scientific">Gemmata massiliana</name>
    <dbReference type="NCBI Taxonomy" id="1210884"/>
    <lineage>
        <taxon>Bacteria</taxon>
        <taxon>Pseudomonadati</taxon>
        <taxon>Planctomycetota</taxon>
        <taxon>Planctomycetia</taxon>
        <taxon>Gemmatales</taxon>
        <taxon>Gemmataceae</taxon>
        <taxon>Gemmata</taxon>
    </lineage>
</organism>
<dbReference type="Pfam" id="PF24719">
    <property type="entry name" value="Imm33-like"/>
    <property type="match status" value="1"/>
</dbReference>
<evidence type="ECO:0000313" key="2">
    <source>
        <dbReference type="EMBL" id="VTS02004.1"/>
    </source>
</evidence>
<dbReference type="AlphaFoldDB" id="A0A6P2DIS3"/>
<dbReference type="RefSeq" id="WP_162672618.1">
    <property type="nucleotide sequence ID" value="NZ_LR593886.1"/>
</dbReference>
<gene>
    <name evidence="2" type="ORF">SOIL9_76610</name>
</gene>
<dbReference type="Proteomes" id="UP000464178">
    <property type="component" value="Chromosome"/>
</dbReference>
<protein>
    <recommendedName>
        <fullName evidence="1">Imm33-like domain-containing protein</fullName>
    </recommendedName>
</protein>
<proteinExistence type="predicted"/>
<reference evidence="2 3" key="1">
    <citation type="submission" date="2019-05" db="EMBL/GenBank/DDBJ databases">
        <authorList>
            <consortium name="Science for Life Laboratories"/>
        </authorList>
    </citation>
    <scope>NUCLEOTIDE SEQUENCE [LARGE SCALE GENOMIC DNA]</scope>
    <source>
        <strain evidence="2">Soil9</strain>
    </source>
</reference>
<evidence type="ECO:0000313" key="3">
    <source>
        <dbReference type="Proteomes" id="UP000464178"/>
    </source>
</evidence>
<name>A0A6P2DIS3_9BACT</name>
<accession>A0A6P2DIS3</accession>
<sequence length="209" mass="23378">MSLRVSHAGVTLSTECDEALNGTAQDLFGLVTRHIDRGARLKDGIKVAFGWTEFRVADANGTFVFQEPDFDSDPDSEYRDNLDCSLSGYRRQQLLISALDIGRWEPARFSEVVLAEKGALATSRIVAKRIADTELKSNWLICLETTARGKQEITIERARTSFELIPVWHLFDIRPALFDALALPIGFQALIDDNRIVQVVGNTGEHWSL</sequence>
<keyword evidence="3" id="KW-1185">Reference proteome</keyword>
<dbReference type="EMBL" id="LR593886">
    <property type="protein sequence ID" value="VTS02004.1"/>
    <property type="molecule type" value="Genomic_DNA"/>
</dbReference>
<dbReference type="InterPro" id="IPR056509">
    <property type="entry name" value="Imm33-like"/>
</dbReference>
<dbReference type="KEGG" id="gms:SOIL9_76610"/>
<feature type="domain" description="Imm33-like" evidence="1">
    <location>
        <begin position="92"/>
        <end position="199"/>
    </location>
</feature>
<evidence type="ECO:0000259" key="1">
    <source>
        <dbReference type="Pfam" id="PF24719"/>
    </source>
</evidence>